<protein>
    <recommendedName>
        <fullName evidence="2">MEMO1 family protein Theth_0876</fullName>
    </recommendedName>
</protein>
<dbReference type="PANTHER" id="PTHR11060">
    <property type="entry name" value="PROTEIN MEMO1"/>
    <property type="match status" value="1"/>
</dbReference>
<organism evidence="3 4">
    <name type="scientific">Pseudothermotoga thermarum DSM 5069</name>
    <dbReference type="NCBI Taxonomy" id="688269"/>
    <lineage>
        <taxon>Bacteria</taxon>
        <taxon>Thermotogati</taxon>
        <taxon>Thermotogota</taxon>
        <taxon>Thermotogae</taxon>
        <taxon>Thermotogales</taxon>
        <taxon>Thermotogaceae</taxon>
        <taxon>Pseudothermotoga</taxon>
    </lineage>
</organism>
<evidence type="ECO:0000313" key="4">
    <source>
        <dbReference type="Proteomes" id="UP000006804"/>
    </source>
</evidence>
<dbReference type="Pfam" id="PF01875">
    <property type="entry name" value="Memo"/>
    <property type="match status" value="1"/>
</dbReference>
<proteinExistence type="inferred from homology"/>
<dbReference type="InterPro" id="IPR002737">
    <property type="entry name" value="MEMO1_fam"/>
</dbReference>
<dbReference type="Gene3D" id="3.40.830.10">
    <property type="entry name" value="LigB-like"/>
    <property type="match status" value="1"/>
</dbReference>
<sequence length="281" mass="30760">MIRYPVVAGTFYPGSPTKLRQTIMDLITSPLGPGNLDFKVPVTQPLNKNVGIIVPHAGYVYSGPIAVHAYVAAARLGKPNLVVLIGPNHTGRGAKVGVWDKGSWLTPLGKVEVDEQASKLLFENCEVCKADFDSHLLEHSLEVQLPFLQFFFDEFKILPISIFPVSIDLCKKIAAGLDAIASEYKNTLFVVSTDFNHYENQDVTIKKDQMAIEKIEAKDPIGLVEVVDKYDISMCGVSAVASFLYMKTFGKPKLLCHATSGDVSKDFLQVVGYASFICEAA</sequence>
<evidence type="ECO:0000256" key="1">
    <source>
        <dbReference type="ARBA" id="ARBA00006315"/>
    </source>
</evidence>
<reference evidence="3 4" key="1">
    <citation type="submission" date="2010-11" db="EMBL/GenBank/DDBJ databases">
        <title>The complete genome of Thermotoga thermarum DSM 5069.</title>
        <authorList>
            <consortium name="US DOE Joint Genome Institute (JGI-PGF)"/>
            <person name="Lucas S."/>
            <person name="Copeland A."/>
            <person name="Lapidus A."/>
            <person name="Bruce D."/>
            <person name="Goodwin L."/>
            <person name="Pitluck S."/>
            <person name="Kyrpides N."/>
            <person name="Mavromatis K."/>
            <person name="Ivanova N."/>
            <person name="Zeytun A."/>
            <person name="Brettin T."/>
            <person name="Detter J.C."/>
            <person name="Tapia R."/>
            <person name="Han C."/>
            <person name="Land M."/>
            <person name="Hauser L."/>
            <person name="Markowitz V."/>
            <person name="Cheng J.-F."/>
            <person name="Hugenholtz P."/>
            <person name="Woyke T."/>
            <person name="Wu D."/>
            <person name="Spring S."/>
            <person name="Schroeder M."/>
            <person name="Brambilla E."/>
            <person name="Klenk H.-P."/>
            <person name="Eisen J.A."/>
        </authorList>
    </citation>
    <scope>NUCLEOTIDE SEQUENCE [LARGE SCALE GENOMIC DNA]</scope>
    <source>
        <strain evidence="3 4">DSM 5069</strain>
    </source>
</reference>
<dbReference type="HOGENOM" id="CLU_038085_2_0_0"/>
<name>F7YX58_9THEM</name>
<dbReference type="PANTHER" id="PTHR11060:SF0">
    <property type="entry name" value="PROTEIN MEMO1"/>
    <property type="match status" value="1"/>
</dbReference>
<dbReference type="CDD" id="cd07361">
    <property type="entry name" value="MEMO_like"/>
    <property type="match status" value="1"/>
</dbReference>
<evidence type="ECO:0000256" key="2">
    <source>
        <dbReference type="HAMAP-Rule" id="MF_00055"/>
    </source>
</evidence>
<dbReference type="AlphaFoldDB" id="F7YX58"/>
<dbReference type="eggNOG" id="COG1355">
    <property type="taxonomic scope" value="Bacteria"/>
</dbReference>
<dbReference type="EMBL" id="CP002351">
    <property type="protein sequence ID" value="AEH50960.1"/>
    <property type="molecule type" value="Genomic_DNA"/>
</dbReference>
<dbReference type="OrthoDB" id="9785549at2"/>
<comment type="similarity">
    <text evidence="1 2">Belongs to the MEMO1 family.</text>
</comment>
<accession>F7YX58</accession>
<dbReference type="HAMAP" id="MF_00055">
    <property type="entry name" value="MEMO1"/>
    <property type="match status" value="1"/>
</dbReference>
<gene>
    <name evidence="3" type="ORF">Theth_0876</name>
</gene>
<dbReference type="Proteomes" id="UP000006804">
    <property type="component" value="Chromosome"/>
</dbReference>
<dbReference type="STRING" id="688269.Theth_0876"/>
<dbReference type="PATRIC" id="fig|688269.3.peg.900"/>
<dbReference type="RefSeq" id="WP_013932182.1">
    <property type="nucleotide sequence ID" value="NC_015707.1"/>
</dbReference>
<evidence type="ECO:0000313" key="3">
    <source>
        <dbReference type="EMBL" id="AEH50960.1"/>
    </source>
</evidence>
<keyword evidence="4" id="KW-1185">Reference proteome</keyword>
<dbReference type="NCBIfam" id="TIGR04336">
    <property type="entry name" value="AmmeMemoSam_B"/>
    <property type="match status" value="1"/>
</dbReference>
<dbReference type="KEGG" id="tta:Theth_0876"/>